<keyword evidence="3" id="KW-0804">Transcription</keyword>
<keyword evidence="1" id="KW-0805">Transcription regulation</keyword>
<dbReference type="InterPro" id="IPR000843">
    <property type="entry name" value="HTH_LacI"/>
</dbReference>
<dbReference type="PROSITE" id="PS50943">
    <property type="entry name" value="HTH_CROC1"/>
    <property type="match status" value="1"/>
</dbReference>
<accession>A0A0B0IAW8</accession>
<evidence type="ECO:0000313" key="6">
    <source>
        <dbReference type="EMBL" id="KHF38007.1"/>
    </source>
</evidence>
<dbReference type="CDD" id="cd01392">
    <property type="entry name" value="HTH_LacI"/>
    <property type="match status" value="1"/>
</dbReference>
<keyword evidence="2" id="KW-0238">DNA-binding</keyword>
<name>A0A0B0IAW8_9BACI</name>
<gene>
    <name evidence="6" type="ORF">LQ50_23965</name>
</gene>
<dbReference type="CDD" id="cd06284">
    <property type="entry name" value="PBP1_LacI-like"/>
    <property type="match status" value="1"/>
</dbReference>
<dbReference type="InterPro" id="IPR010982">
    <property type="entry name" value="Lambda_DNA-bd_dom_sf"/>
</dbReference>
<dbReference type="STRING" id="333138.LQ50_23965"/>
<evidence type="ECO:0000256" key="3">
    <source>
        <dbReference type="ARBA" id="ARBA00023163"/>
    </source>
</evidence>
<dbReference type="GO" id="GO:0000976">
    <property type="term" value="F:transcription cis-regulatory region binding"/>
    <property type="evidence" value="ECO:0007669"/>
    <property type="project" value="TreeGrafter"/>
</dbReference>
<dbReference type="Pfam" id="PF13377">
    <property type="entry name" value="Peripla_BP_3"/>
    <property type="match status" value="1"/>
</dbReference>
<dbReference type="Gene3D" id="1.10.260.40">
    <property type="entry name" value="lambda repressor-like DNA-binding domains"/>
    <property type="match status" value="1"/>
</dbReference>
<evidence type="ECO:0000259" key="4">
    <source>
        <dbReference type="PROSITE" id="PS50932"/>
    </source>
</evidence>
<dbReference type="eggNOG" id="COG1609">
    <property type="taxonomic scope" value="Bacteria"/>
</dbReference>
<dbReference type="SUPFAM" id="SSF47413">
    <property type="entry name" value="lambda repressor-like DNA-binding domains"/>
    <property type="match status" value="1"/>
</dbReference>
<dbReference type="PROSITE" id="PS00356">
    <property type="entry name" value="HTH_LACI_1"/>
    <property type="match status" value="1"/>
</dbReference>
<feature type="domain" description="HTH cro/C1-type" evidence="5">
    <location>
        <begin position="2"/>
        <end position="46"/>
    </location>
</feature>
<dbReference type="PANTHER" id="PTHR30146">
    <property type="entry name" value="LACI-RELATED TRANSCRIPTIONAL REPRESSOR"/>
    <property type="match status" value="1"/>
</dbReference>
<evidence type="ECO:0000259" key="5">
    <source>
        <dbReference type="PROSITE" id="PS50943"/>
    </source>
</evidence>
<organism evidence="6 7">
    <name type="scientific">Halalkalibacter okhensis</name>
    <dbReference type="NCBI Taxonomy" id="333138"/>
    <lineage>
        <taxon>Bacteria</taxon>
        <taxon>Bacillati</taxon>
        <taxon>Bacillota</taxon>
        <taxon>Bacilli</taxon>
        <taxon>Bacillales</taxon>
        <taxon>Bacillaceae</taxon>
        <taxon>Halalkalibacter</taxon>
    </lineage>
</organism>
<dbReference type="InterPro" id="IPR028082">
    <property type="entry name" value="Peripla_BP_I"/>
</dbReference>
<evidence type="ECO:0000256" key="2">
    <source>
        <dbReference type="ARBA" id="ARBA00023125"/>
    </source>
</evidence>
<dbReference type="AlphaFoldDB" id="A0A0B0IAW8"/>
<protein>
    <submittedName>
        <fullName evidence="6">Uncharacterized protein</fullName>
    </submittedName>
</protein>
<dbReference type="Gene3D" id="3.40.50.2300">
    <property type="match status" value="2"/>
</dbReference>
<comment type="caution">
    <text evidence="6">The sequence shown here is derived from an EMBL/GenBank/DDBJ whole genome shotgun (WGS) entry which is preliminary data.</text>
</comment>
<dbReference type="EMBL" id="JRJU01000056">
    <property type="protein sequence ID" value="KHF38007.1"/>
    <property type="molecule type" value="Genomic_DNA"/>
</dbReference>
<dbReference type="InterPro" id="IPR046335">
    <property type="entry name" value="LacI/GalR-like_sensor"/>
</dbReference>
<dbReference type="InterPro" id="IPR001387">
    <property type="entry name" value="Cro/C1-type_HTH"/>
</dbReference>
<dbReference type="SMART" id="SM00354">
    <property type="entry name" value="HTH_LACI"/>
    <property type="match status" value="1"/>
</dbReference>
<dbReference type="SUPFAM" id="SSF53822">
    <property type="entry name" value="Periplasmic binding protein-like I"/>
    <property type="match status" value="1"/>
</dbReference>
<dbReference type="GO" id="GO:0003700">
    <property type="term" value="F:DNA-binding transcription factor activity"/>
    <property type="evidence" value="ECO:0007669"/>
    <property type="project" value="TreeGrafter"/>
</dbReference>
<sequence>MMKMRDVAKYAGVSVATVSRVLKGDSNVKQSTKEKVLKAVKELNYVPNTLARNLSNMQSKKILVVVPKVSNSVFSSVFHGIQNVINENGYQVILIETFNRRDSSVPELIKDRTVEGAILLSAMMTEDEFEEKFQGLPVVLATDSLRERVRSTPSVSINNVQAAEKAVHYLANLGHRRIAYFGGRPDALGARERLEGYKKGFQQYGLQIDETLIFEGDWSLKSGYELAKQLMSQKKLPTAIFAVSDNMAIGAIRALSEQGVRIPEDISIVGFDNIAVSEYVTPALTTIEQPSVQIGEKAAEMLLKILSHQPLEQMHVEINSNLIIRNSCKRNNEILRKGG</sequence>
<dbReference type="Pfam" id="PF00356">
    <property type="entry name" value="LacI"/>
    <property type="match status" value="1"/>
</dbReference>
<keyword evidence="7" id="KW-1185">Reference proteome</keyword>
<evidence type="ECO:0000313" key="7">
    <source>
        <dbReference type="Proteomes" id="UP000030832"/>
    </source>
</evidence>
<dbReference type="PROSITE" id="PS50932">
    <property type="entry name" value="HTH_LACI_2"/>
    <property type="match status" value="1"/>
</dbReference>
<evidence type="ECO:0000256" key="1">
    <source>
        <dbReference type="ARBA" id="ARBA00023015"/>
    </source>
</evidence>
<dbReference type="Proteomes" id="UP000030832">
    <property type="component" value="Unassembled WGS sequence"/>
</dbReference>
<reference evidence="6 7" key="1">
    <citation type="submission" date="2014-09" db="EMBL/GenBank/DDBJ databases">
        <title>Genome sequencing and annotation of Bacillus Okhensis strain Kh10-101T.</title>
        <authorList>
            <person name="Prakash J.S."/>
        </authorList>
    </citation>
    <scope>NUCLEOTIDE SEQUENCE [LARGE SCALE GENOMIC DNA]</scope>
    <source>
        <strain evidence="7">Kh10-101T</strain>
    </source>
</reference>
<proteinExistence type="predicted"/>
<dbReference type="PANTHER" id="PTHR30146:SF109">
    <property type="entry name" value="HTH-TYPE TRANSCRIPTIONAL REGULATOR GALS"/>
    <property type="match status" value="1"/>
</dbReference>
<feature type="domain" description="HTH lacI-type" evidence="4">
    <location>
        <begin position="2"/>
        <end position="56"/>
    </location>
</feature>